<protein>
    <submittedName>
        <fullName evidence="3">Zf-NPL4 domain-containing protein</fullName>
    </submittedName>
</protein>
<name>A0A1I7WSA5_HETBA</name>
<feature type="domain" description="NPL4 zinc-binding putative" evidence="1">
    <location>
        <begin position="3"/>
        <end position="36"/>
    </location>
</feature>
<dbReference type="Proteomes" id="UP000095283">
    <property type="component" value="Unplaced"/>
</dbReference>
<evidence type="ECO:0000313" key="2">
    <source>
        <dbReference type="Proteomes" id="UP000095283"/>
    </source>
</evidence>
<evidence type="ECO:0000313" key="3">
    <source>
        <dbReference type="WBParaSite" id="Hba_08068"/>
    </source>
</evidence>
<proteinExistence type="predicted"/>
<organism evidence="2 3">
    <name type="scientific">Heterorhabditis bacteriophora</name>
    <name type="common">Entomopathogenic nematode worm</name>
    <dbReference type="NCBI Taxonomy" id="37862"/>
    <lineage>
        <taxon>Eukaryota</taxon>
        <taxon>Metazoa</taxon>
        <taxon>Ecdysozoa</taxon>
        <taxon>Nematoda</taxon>
        <taxon>Chromadorea</taxon>
        <taxon>Rhabditida</taxon>
        <taxon>Rhabditina</taxon>
        <taxon>Rhabditomorpha</taxon>
        <taxon>Strongyloidea</taxon>
        <taxon>Heterorhabditidae</taxon>
        <taxon>Heterorhabditis</taxon>
    </lineage>
</organism>
<keyword evidence="2" id="KW-1185">Reference proteome</keyword>
<sequence length="85" mass="10233">MDEPYDEEYLKSKDIKHMSFHAHIRKLTDGHGKGSHTLYTAQSEHSDVYAYLDIDSNSYIFIEYNIVFIRTFSKYLLYLYYKCFI</sequence>
<reference evidence="3" key="1">
    <citation type="submission" date="2016-11" db="UniProtKB">
        <authorList>
            <consortium name="WormBaseParasite"/>
        </authorList>
    </citation>
    <scope>IDENTIFICATION</scope>
</reference>
<dbReference type="WBParaSite" id="Hba_08068">
    <property type="protein sequence ID" value="Hba_08068"/>
    <property type="gene ID" value="Hba_08068"/>
</dbReference>
<dbReference type="AlphaFoldDB" id="A0A1I7WSA5"/>
<accession>A0A1I7WSA5</accession>
<dbReference type="InterPro" id="IPR007716">
    <property type="entry name" value="NPL4_Zn-bd_put"/>
</dbReference>
<dbReference type="Pfam" id="PF05020">
    <property type="entry name" value="zf-NPL4"/>
    <property type="match status" value="1"/>
</dbReference>
<evidence type="ECO:0000259" key="1">
    <source>
        <dbReference type="Pfam" id="PF05020"/>
    </source>
</evidence>